<accession>A0ABV8GVE5</accession>
<dbReference type="RefSeq" id="WP_379495302.1">
    <property type="nucleotide sequence ID" value="NZ_JBHSAO010000001.1"/>
</dbReference>
<dbReference type="Proteomes" id="UP001595772">
    <property type="component" value="Unassembled WGS sequence"/>
</dbReference>
<reference evidence="2" key="1">
    <citation type="journal article" date="2019" name="Int. J. Syst. Evol. Microbiol.">
        <title>The Global Catalogue of Microorganisms (GCM) 10K type strain sequencing project: providing services to taxonomists for standard genome sequencing and annotation.</title>
        <authorList>
            <consortium name="The Broad Institute Genomics Platform"/>
            <consortium name="The Broad Institute Genome Sequencing Center for Infectious Disease"/>
            <person name="Wu L."/>
            <person name="Ma J."/>
        </authorList>
    </citation>
    <scope>NUCLEOTIDE SEQUENCE [LARGE SCALE GENOMIC DNA]</scope>
    <source>
        <strain evidence="2">IBRC-M 10703</strain>
    </source>
</reference>
<name>A0ABV8GVE5_9BACI</name>
<dbReference type="Pfam" id="PF14038">
    <property type="entry name" value="YqzE"/>
    <property type="match status" value="1"/>
</dbReference>
<evidence type="ECO:0000313" key="2">
    <source>
        <dbReference type="Proteomes" id="UP001595772"/>
    </source>
</evidence>
<dbReference type="InterPro" id="IPR025622">
    <property type="entry name" value="YqzE"/>
</dbReference>
<proteinExistence type="predicted"/>
<comment type="caution">
    <text evidence="1">The sequence shown here is derived from an EMBL/GenBank/DDBJ whole genome shotgun (WGS) entry which is preliminary data.</text>
</comment>
<keyword evidence="2" id="KW-1185">Reference proteome</keyword>
<protein>
    <submittedName>
        <fullName evidence="1">YqzE family protein</fullName>
    </submittedName>
</protein>
<gene>
    <name evidence="1" type="ORF">ACFOUV_03135</name>
</gene>
<sequence>MSGNDYLKFITEQLISYMDLSSEEKQKRKKQKKDYPIYTSKWLGMLPFTIRIMFQKENENSR</sequence>
<evidence type="ECO:0000313" key="1">
    <source>
        <dbReference type="EMBL" id="MFC4022806.1"/>
    </source>
</evidence>
<organism evidence="1 2">
    <name type="scientific">Oceanobacillus longus</name>
    <dbReference type="NCBI Taxonomy" id="930120"/>
    <lineage>
        <taxon>Bacteria</taxon>
        <taxon>Bacillati</taxon>
        <taxon>Bacillota</taxon>
        <taxon>Bacilli</taxon>
        <taxon>Bacillales</taxon>
        <taxon>Bacillaceae</taxon>
        <taxon>Oceanobacillus</taxon>
    </lineage>
</organism>
<dbReference type="EMBL" id="JBHSAO010000001">
    <property type="protein sequence ID" value="MFC4022806.1"/>
    <property type="molecule type" value="Genomic_DNA"/>
</dbReference>